<evidence type="ECO:0000313" key="4">
    <source>
        <dbReference type="Proteomes" id="UP000041254"/>
    </source>
</evidence>
<dbReference type="GO" id="GO:0016579">
    <property type="term" value="P:protein deubiquitination"/>
    <property type="evidence" value="ECO:0007669"/>
    <property type="project" value="TreeGrafter"/>
</dbReference>
<dbReference type="Proteomes" id="UP000041254">
    <property type="component" value="Unassembled WGS sequence"/>
</dbReference>
<dbReference type="InterPro" id="IPR038765">
    <property type="entry name" value="Papain-like_cys_pep_sf"/>
</dbReference>
<organism evidence="3 4">
    <name type="scientific">Vitrella brassicaformis (strain CCMP3155)</name>
    <dbReference type="NCBI Taxonomy" id="1169540"/>
    <lineage>
        <taxon>Eukaryota</taxon>
        <taxon>Sar</taxon>
        <taxon>Alveolata</taxon>
        <taxon>Colpodellida</taxon>
        <taxon>Vitrellaceae</taxon>
        <taxon>Vitrella</taxon>
    </lineage>
</organism>
<dbReference type="InterPro" id="IPR003323">
    <property type="entry name" value="OTU_dom"/>
</dbReference>
<dbReference type="OrthoDB" id="415023at2759"/>
<gene>
    <name evidence="3" type="ORF">Vbra_4023</name>
</gene>
<dbReference type="STRING" id="1169540.A0A0G4EL49"/>
<name>A0A0G4EL49_VITBC</name>
<evidence type="ECO:0000256" key="1">
    <source>
        <dbReference type="SAM" id="MobiDB-lite"/>
    </source>
</evidence>
<dbReference type="SUPFAM" id="SSF54001">
    <property type="entry name" value="Cysteine proteinases"/>
    <property type="match status" value="1"/>
</dbReference>
<dbReference type="OMA" id="YELGAHY"/>
<dbReference type="PROSITE" id="PS50802">
    <property type="entry name" value="OTU"/>
    <property type="match status" value="1"/>
</dbReference>
<dbReference type="PhylomeDB" id="A0A0G4EL49"/>
<dbReference type="CDD" id="cd22748">
    <property type="entry name" value="OTU_OTUD6-like"/>
    <property type="match status" value="1"/>
</dbReference>
<dbReference type="GO" id="GO:0004843">
    <property type="term" value="F:cysteine-type deubiquitinase activity"/>
    <property type="evidence" value="ECO:0007669"/>
    <property type="project" value="TreeGrafter"/>
</dbReference>
<dbReference type="InParanoid" id="A0A0G4EL49"/>
<dbReference type="PANTHER" id="PTHR12419:SF10">
    <property type="entry name" value="DEUBIQUITINASE OTUD6B"/>
    <property type="match status" value="1"/>
</dbReference>
<dbReference type="PANTHER" id="PTHR12419">
    <property type="entry name" value="OTU DOMAIN CONTAINING PROTEIN"/>
    <property type="match status" value="1"/>
</dbReference>
<evidence type="ECO:0000313" key="3">
    <source>
        <dbReference type="EMBL" id="CEL98136.1"/>
    </source>
</evidence>
<feature type="compositionally biased region" description="Basic and acidic residues" evidence="1">
    <location>
        <begin position="20"/>
        <end position="55"/>
    </location>
</feature>
<dbReference type="InterPro" id="IPR050704">
    <property type="entry name" value="Peptidase_C85-like"/>
</dbReference>
<proteinExistence type="predicted"/>
<dbReference type="Gene3D" id="3.90.70.80">
    <property type="match status" value="1"/>
</dbReference>
<dbReference type="Pfam" id="PF02338">
    <property type="entry name" value="OTU"/>
    <property type="match status" value="1"/>
</dbReference>
<dbReference type="EMBL" id="CDMY01000263">
    <property type="protein sequence ID" value="CEL98136.1"/>
    <property type="molecule type" value="Genomic_DNA"/>
</dbReference>
<dbReference type="AlphaFoldDB" id="A0A0G4EL49"/>
<protein>
    <recommendedName>
        <fullName evidence="2">OTU domain-containing protein</fullName>
    </recommendedName>
</protein>
<feature type="domain" description="OTU" evidence="2">
    <location>
        <begin position="183"/>
        <end position="337"/>
    </location>
</feature>
<dbReference type="VEuPathDB" id="CryptoDB:Vbra_4023"/>
<evidence type="ECO:0000259" key="2">
    <source>
        <dbReference type="PROSITE" id="PS50802"/>
    </source>
</evidence>
<reference evidence="3 4" key="1">
    <citation type="submission" date="2014-11" db="EMBL/GenBank/DDBJ databases">
        <authorList>
            <person name="Zhu J."/>
            <person name="Qi W."/>
            <person name="Song R."/>
        </authorList>
    </citation>
    <scope>NUCLEOTIDE SEQUENCE [LARGE SCALE GENOMIC DNA]</scope>
</reference>
<accession>A0A0G4EL49</accession>
<keyword evidence="4" id="KW-1185">Reference proteome</keyword>
<sequence length="341" mass="37681">MSSSDDDGASRNVGRTTQRQKRELKELRDRQKRETSKLKSKAEKREVDATYRELEAQMLRRHAEELNSNASQPPHHPSNGVPDPPNHTDKNSPTCGASAATPVAGDMGSDEPSAAAEAEGTDGEKGKFVYGSGEISKAQKKRQRKQQREQDKRNEILASVAGCDDLGALEMDAIVKQLQMEALAIHNIPSDGNCLYRALEHQLRLYQGSVSGGEGIGVGGGADQAYTHVQLRRMAADYIRKHRDEFLPFMDDNLTDDASFERYCDEVAETAAWGGDLELRALSEAMRLPIRVYCGIDKPSITYGEDLIDGGRTQPLRVSYHRHLFALGEHYNSVLPSQVAT</sequence>
<feature type="region of interest" description="Disordered" evidence="1">
    <location>
        <begin position="1"/>
        <end position="153"/>
    </location>
</feature>